<dbReference type="PROSITE" id="PS51257">
    <property type="entry name" value="PROKAR_LIPOPROTEIN"/>
    <property type="match status" value="1"/>
</dbReference>
<dbReference type="RefSeq" id="WP_072213188.1">
    <property type="nucleotide sequence ID" value="NZ_CZVW01000040.1"/>
</dbReference>
<sequence>MLRSLFLVLILNSLISCDKLFPQLSSTGVPDPWVGAGVYLFDGHQIFSDNKLFAREFNQAGDFANLNVKRSFELKDLTRKVDERVRVGGSLGITGLYPILLFRSDIKKDHIGGMSTYYIGDGPWQRGFITTGDWREDKGSEDKFKRYRIYLGMGTPYAFNLGFKYRVSKSWFIEIERPILPVLFPLAFSFGTSTKEYVNPPRFIFLDLEAKVVIGYHLTIAYEIASLGLFSPPPGFGGGLLGEIDLETALGLMIYLRVGIVDYLFGRDYIYPYFQLGFGLNF</sequence>
<dbReference type="EMBL" id="CZVW01000040">
    <property type="protein sequence ID" value="CUT05437.1"/>
    <property type="molecule type" value="Genomic_DNA"/>
</dbReference>
<dbReference type="OrthoDB" id="9972775at2"/>
<name>A0A0P1P1J8_9BACT</name>
<accession>A0A0P1P1J8</accession>
<organism evidence="1 2">
    <name type="scientific">Candidatus Chryseopegocella kryptomonas</name>
    <dbReference type="NCBI Taxonomy" id="1633643"/>
    <lineage>
        <taxon>Bacteria</taxon>
        <taxon>Pseudomonadati</taxon>
        <taxon>Candidatus Kryptoniota</taxon>
        <taxon>Candidatus Chryseopegocella</taxon>
    </lineage>
</organism>
<evidence type="ECO:0000313" key="2">
    <source>
        <dbReference type="Proteomes" id="UP000199197"/>
    </source>
</evidence>
<reference evidence="2" key="1">
    <citation type="submission" date="2015-11" db="EMBL/GenBank/DDBJ databases">
        <authorList>
            <person name="Varghese N."/>
        </authorList>
    </citation>
    <scope>NUCLEOTIDE SEQUENCE [LARGE SCALE GENOMIC DNA]</scope>
    <source>
        <strain evidence="2">JGI-23</strain>
    </source>
</reference>
<protein>
    <submittedName>
        <fullName evidence="1">Uncharacterized protein</fullName>
    </submittedName>
</protein>
<evidence type="ECO:0000313" key="1">
    <source>
        <dbReference type="EMBL" id="CUT05437.1"/>
    </source>
</evidence>
<dbReference type="AlphaFoldDB" id="A0A0P1P1J8"/>
<proteinExistence type="predicted"/>
<keyword evidence="2" id="KW-1185">Reference proteome</keyword>
<dbReference type="Proteomes" id="UP000199197">
    <property type="component" value="Unassembled WGS sequence"/>
</dbReference>
<gene>
    <name evidence="1" type="ORF">JGI23_01962</name>
</gene>